<comment type="caution">
    <text evidence="3">The sequence shown here is derived from an EMBL/GenBank/DDBJ whole genome shotgun (WGS) entry which is preliminary data.</text>
</comment>
<reference evidence="3" key="1">
    <citation type="submission" date="2021-09" db="EMBL/GenBank/DDBJ databases">
        <authorList>
            <consortium name="AG Swart"/>
            <person name="Singh M."/>
            <person name="Singh A."/>
            <person name="Seah K."/>
            <person name="Emmerich C."/>
        </authorList>
    </citation>
    <scope>NUCLEOTIDE SEQUENCE</scope>
    <source>
        <strain evidence="3">ATCC30299</strain>
    </source>
</reference>
<feature type="coiled-coil region" evidence="1">
    <location>
        <begin position="119"/>
        <end position="153"/>
    </location>
</feature>
<proteinExistence type="predicted"/>
<evidence type="ECO:0000313" key="4">
    <source>
        <dbReference type="Proteomes" id="UP001162131"/>
    </source>
</evidence>
<feature type="region of interest" description="Disordered" evidence="2">
    <location>
        <begin position="283"/>
        <end position="327"/>
    </location>
</feature>
<feature type="compositionally biased region" description="Polar residues" evidence="2">
    <location>
        <begin position="302"/>
        <end position="319"/>
    </location>
</feature>
<sequence length="327" mass="38297">MEDFETDAVRNIMSKIYLTMQENNEDALPHAEEPVPEKIIHASPEPPRSENPQKSTKKIRASDFIKTTYLRMQNKTKKSQEDFKKVKKQVDKERYEEVKKAPEINSNSKKIVGKIAPIQDRVSEMLQEKERKISELKTKLDQDKEELLKKELTFSPQIHGKSDKPRSALEFYKYNEDWANMNNVKKAMKKDELDQKMKQIFKFHPQIDQKSEKIVQESGEKRPPEIRLLERFERSKIKIKEMQQNKEYSFSPVINKKHRQLARTNSAHAGILTKLCTLPEIKVPTSKTPKGTKSKMFDFSPETKSTEVSEQPEPKQTINFDELFDLS</sequence>
<gene>
    <name evidence="3" type="ORF">BSTOLATCC_MIC19049</name>
</gene>
<feature type="region of interest" description="Disordered" evidence="2">
    <location>
        <begin position="75"/>
        <end position="101"/>
    </location>
</feature>
<protein>
    <submittedName>
        <fullName evidence="3">Uncharacterized protein</fullName>
    </submittedName>
</protein>
<evidence type="ECO:0000256" key="1">
    <source>
        <dbReference type="SAM" id="Coils"/>
    </source>
</evidence>
<name>A0AAU9J2P3_9CILI</name>
<dbReference type="Proteomes" id="UP001162131">
    <property type="component" value="Unassembled WGS sequence"/>
</dbReference>
<keyword evidence="1" id="KW-0175">Coiled coil</keyword>
<evidence type="ECO:0000256" key="2">
    <source>
        <dbReference type="SAM" id="MobiDB-lite"/>
    </source>
</evidence>
<feature type="region of interest" description="Disordered" evidence="2">
    <location>
        <begin position="24"/>
        <end position="63"/>
    </location>
</feature>
<dbReference type="EMBL" id="CAJZBQ010000018">
    <property type="protein sequence ID" value="CAG9317807.1"/>
    <property type="molecule type" value="Genomic_DNA"/>
</dbReference>
<organism evidence="3 4">
    <name type="scientific">Blepharisma stoltei</name>
    <dbReference type="NCBI Taxonomy" id="1481888"/>
    <lineage>
        <taxon>Eukaryota</taxon>
        <taxon>Sar</taxon>
        <taxon>Alveolata</taxon>
        <taxon>Ciliophora</taxon>
        <taxon>Postciliodesmatophora</taxon>
        <taxon>Heterotrichea</taxon>
        <taxon>Heterotrichida</taxon>
        <taxon>Blepharismidae</taxon>
        <taxon>Blepharisma</taxon>
    </lineage>
</organism>
<dbReference type="AlphaFoldDB" id="A0AAU9J2P3"/>
<keyword evidence="4" id="KW-1185">Reference proteome</keyword>
<accession>A0AAU9J2P3</accession>
<feature type="compositionally biased region" description="Basic and acidic residues" evidence="2">
    <location>
        <begin position="78"/>
        <end position="101"/>
    </location>
</feature>
<feature type="compositionally biased region" description="Basic and acidic residues" evidence="2">
    <location>
        <begin position="27"/>
        <end position="40"/>
    </location>
</feature>
<evidence type="ECO:0000313" key="3">
    <source>
        <dbReference type="EMBL" id="CAG9317807.1"/>
    </source>
</evidence>